<sequence>SVFCPCCPQNDSYLARPDADLPVCFQQTVLVWVPLGFFWVLAPWQLLPMCKSRAKKSSCPQWAGPLSSQVLATLLMLTAVAELALAFVEDAEQDAVPAVQYTNPSLYIATWITVLLIHDARRFCLCRDSGVLFCFWTLSLLCGILPFQSLVRKALQEPISDLPQFILFFISYGLQLLLFFVSGFSDVAPETKEIGKKNPEVTASFLSSITFEWYSSMVFKGYRKPLEIEDVWELKDKDKTKALYTAFEKNMKTAMRKAQAELEKRKRKKRRREGDPDHGNNMSKAQSQDILVLKQPKKKKKKGNNEDSGPPKDYARGWLMKTLCKTFWQNLLLAVAFKVVHDALVFVSPQLLKLLIAFVSDKDSFAWQGYLYAILLFLTALIQTLCLQQHFSLCFQLGINVRASLIAAIYKKALTMSGATRKESTVGETVNLMSADAQRFMDMANFVHQLWSSPLQIILSIVFLWGELGPSVLAGIATMVLLIPINVFLVAKAKTIQERNMKNKDERMKIMTEILNGIKILKLFAWEPSFEKRVNDIRARELKNLVNFSYLQSISVFVFTCAPFLVSLASFAVYVLVDENNVLDAQKAFTAISLFNVLRFPMAMLPMVLSSLVQTNVSTARLERYLSGEDLDTSAIHHNPIAGRRTFRLLPLGDLAVLLPQPSCLCSVTLDITPGSLVAVVGAVGSGKSSLVSAMLGEMENIKGHINIQGSLAYVPQQAWIQNATLKDNILFGSELDEARYQQVLKACALLPDLELLPAGDQTEIGEKGINLSGGQKQRVSLARAVYSNADIYILDDPLSAVDAHVGKYLFEHVLGPKGLLRKKTRILVTHSISFLPQADNIVVLAAGAVSEHGSYSTLLANKGAFAQFLNLYGNQEEDVSEETVALAGDEEEADEDIDPCMEEGSGDVVTMTLKREASIHRRRLSRSLSKKSTSSQKKAQEEPPKKLKGQQLIEKEAVETGRVR</sequence>
<evidence type="ECO:0000256" key="10">
    <source>
        <dbReference type="ARBA" id="ARBA00047523"/>
    </source>
</evidence>
<evidence type="ECO:0000256" key="7">
    <source>
        <dbReference type="ARBA" id="ARBA00022989"/>
    </source>
</evidence>
<feature type="transmembrane region" description="Helical" evidence="12">
    <location>
        <begin position="589"/>
        <end position="609"/>
    </location>
</feature>
<comment type="caution">
    <text evidence="15">The sequence shown here is derived from an EMBL/GenBank/DDBJ whole genome shotgun (WGS) entry which is preliminary data.</text>
</comment>
<keyword evidence="7 12" id="KW-1133">Transmembrane helix</keyword>
<dbReference type="GO" id="GO:0015431">
    <property type="term" value="F:ABC-type glutathione S-conjugate transporter activity"/>
    <property type="evidence" value="ECO:0007669"/>
    <property type="project" value="UniProtKB-EC"/>
</dbReference>
<evidence type="ECO:0000256" key="12">
    <source>
        <dbReference type="SAM" id="Phobius"/>
    </source>
</evidence>
<keyword evidence="16" id="KW-1185">Reference proteome</keyword>
<evidence type="ECO:0000259" key="13">
    <source>
        <dbReference type="PROSITE" id="PS50893"/>
    </source>
</evidence>
<keyword evidence="6" id="KW-0067">ATP-binding</keyword>
<evidence type="ECO:0000256" key="9">
    <source>
        <dbReference type="ARBA" id="ARBA00024220"/>
    </source>
</evidence>
<feature type="region of interest" description="Disordered" evidence="11">
    <location>
        <begin position="918"/>
        <end position="965"/>
    </location>
</feature>
<dbReference type="Pfam" id="PF00005">
    <property type="entry name" value="ABC_tran"/>
    <property type="match status" value="1"/>
</dbReference>
<dbReference type="FunFam" id="3.40.50.300:FF:000293">
    <property type="entry name" value="ATP binding cassette subfamily C member 1"/>
    <property type="match status" value="1"/>
</dbReference>
<feature type="non-terminal residue" evidence="15">
    <location>
        <position position="965"/>
    </location>
</feature>
<dbReference type="Pfam" id="PF00664">
    <property type="entry name" value="ABC_membrane"/>
    <property type="match status" value="1"/>
</dbReference>
<dbReference type="PANTHER" id="PTHR24223:SF176">
    <property type="entry name" value="ATP-BINDING CASSETTE SUB-FAMILY C MEMBER 2"/>
    <property type="match status" value="1"/>
</dbReference>
<evidence type="ECO:0000256" key="5">
    <source>
        <dbReference type="ARBA" id="ARBA00022741"/>
    </source>
</evidence>
<protein>
    <recommendedName>
        <fullName evidence="9">ABC-type glutathione-S-conjugate transporter</fullName>
        <ecNumber evidence="9">7.6.2.3</ecNumber>
    </recommendedName>
</protein>
<dbReference type="OrthoDB" id="6500128at2759"/>
<feature type="transmembrane region" description="Helical" evidence="12">
    <location>
        <begin position="446"/>
        <end position="466"/>
    </location>
</feature>
<evidence type="ECO:0000313" key="15">
    <source>
        <dbReference type="EMBL" id="NXS22674.1"/>
    </source>
</evidence>
<dbReference type="SUPFAM" id="SSF90123">
    <property type="entry name" value="ABC transporter transmembrane region"/>
    <property type="match status" value="1"/>
</dbReference>
<feature type="transmembrane region" description="Helical" evidence="12">
    <location>
        <begin position="327"/>
        <end position="347"/>
    </location>
</feature>
<name>A0A7L2SQ36_9PASS</name>
<dbReference type="CDD" id="cd03250">
    <property type="entry name" value="ABCC_MRP_domain1"/>
    <property type="match status" value="1"/>
</dbReference>
<accession>A0A7L2SQ36</accession>
<dbReference type="FunFam" id="1.20.1560.10:FF:000007">
    <property type="entry name" value="ATP-binding cassette subfamily C member 1"/>
    <property type="match status" value="1"/>
</dbReference>
<dbReference type="InterPro" id="IPR027417">
    <property type="entry name" value="P-loop_NTPase"/>
</dbReference>
<evidence type="ECO:0000256" key="8">
    <source>
        <dbReference type="ARBA" id="ARBA00023136"/>
    </source>
</evidence>
<keyword evidence="5" id="KW-0547">Nucleotide-binding</keyword>
<keyword evidence="8 12" id="KW-0472">Membrane</keyword>
<feature type="compositionally biased region" description="Basic residues" evidence="11">
    <location>
        <begin position="921"/>
        <end position="930"/>
    </location>
</feature>
<evidence type="ECO:0000256" key="1">
    <source>
        <dbReference type="ARBA" id="ARBA00004141"/>
    </source>
</evidence>
<comment type="subcellular location">
    <subcellularLocation>
        <location evidence="1">Membrane</location>
        <topology evidence="1">Multi-pass membrane protein</topology>
    </subcellularLocation>
</comment>
<proteinExistence type="inferred from homology"/>
<dbReference type="Gene3D" id="1.20.1560.10">
    <property type="entry name" value="ABC transporter type 1, transmembrane domain"/>
    <property type="match status" value="1"/>
</dbReference>
<dbReference type="Gene3D" id="3.40.50.300">
    <property type="entry name" value="P-loop containing nucleotide triphosphate hydrolases"/>
    <property type="match status" value="1"/>
</dbReference>
<dbReference type="EMBL" id="VYZQ01070784">
    <property type="protein sequence ID" value="NXS22674.1"/>
    <property type="molecule type" value="Genomic_DNA"/>
</dbReference>
<feature type="domain" description="ABC transporter" evidence="13">
    <location>
        <begin position="650"/>
        <end position="872"/>
    </location>
</feature>
<evidence type="ECO:0000256" key="4">
    <source>
        <dbReference type="ARBA" id="ARBA00022692"/>
    </source>
</evidence>
<feature type="transmembrane region" description="Helical" evidence="12">
    <location>
        <begin position="68"/>
        <end position="88"/>
    </location>
</feature>
<feature type="transmembrane region" description="Helical" evidence="12">
    <location>
        <begin position="100"/>
        <end position="118"/>
    </location>
</feature>
<evidence type="ECO:0000259" key="14">
    <source>
        <dbReference type="PROSITE" id="PS50929"/>
    </source>
</evidence>
<feature type="domain" description="ABC transmembrane type-1" evidence="14">
    <location>
        <begin position="332"/>
        <end position="614"/>
    </location>
</feature>
<feature type="region of interest" description="Disordered" evidence="11">
    <location>
        <begin position="258"/>
        <end position="286"/>
    </location>
</feature>
<comment type="catalytic activity">
    <reaction evidence="10">
        <text>leukotriene C4(in) + ATP + H2O = leukotriene C4(out) + ADP + phosphate + H(+)</text>
        <dbReference type="Rhea" id="RHEA:38963"/>
        <dbReference type="ChEBI" id="CHEBI:15377"/>
        <dbReference type="ChEBI" id="CHEBI:15378"/>
        <dbReference type="ChEBI" id="CHEBI:30616"/>
        <dbReference type="ChEBI" id="CHEBI:43474"/>
        <dbReference type="ChEBI" id="CHEBI:57973"/>
        <dbReference type="ChEBI" id="CHEBI:456216"/>
    </reaction>
    <physiologicalReaction direction="left-to-right" evidence="10">
        <dbReference type="Rhea" id="RHEA:38964"/>
    </physiologicalReaction>
</comment>
<dbReference type="PANTHER" id="PTHR24223">
    <property type="entry name" value="ATP-BINDING CASSETTE SUB-FAMILY C"/>
    <property type="match status" value="1"/>
</dbReference>
<evidence type="ECO:0000256" key="2">
    <source>
        <dbReference type="ARBA" id="ARBA00009726"/>
    </source>
</evidence>
<dbReference type="SMART" id="SM00382">
    <property type="entry name" value="AAA"/>
    <property type="match status" value="1"/>
</dbReference>
<dbReference type="GO" id="GO:0016887">
    <property type="term" value="F:ATP hydrolysis activity"/>
    <property type="evidence" value="ECO:0007669"/>
    <property type="project" value="InterPro"/>
</dbReference>
<feature type="transmembrane region" description="Helical" evidence="12">
    <location>
        <begin position="367"/>
        <end position="387"/>
    </location>
</feature>
<dbReference type="InterPro" id="IPR003439">
    <property type="entry name" value="ABC_transporter-like_ATP-bd"/>
</dbReference>
<dbReference type="Proteomes" id="UP000537747">
    <property type="component" value="Unassembled WGS sequence"/>
</dbReference>
<dbReference type="CDD" id="cd18595">
    <property type="entry name" value="ABC_6TM_MRP1_2_3_6_D1_like"/>
    <property type="match status" value="1"/>
</dbReference>
<feature type="transmembrane region" description="Helical" evidence="12">
    <location>
        <begin position="162"/>
        <end position="184"/>
    </location>
</feature>
<keyword evidence="3" id="KW-0813">Transport</keyword>
<organism evidence="15 16">
    <name type="scientific">Mystacornis crossleyi</name>
    <dbReference type="NCBI Taxonomy" id="98133"/>
    <lineage>
        <taxon>Eukaryota</taxon>
        <taxon>Metazoa</taxon>
        <taxon>Chordata</taxon>
        <taxon>Craniata</taxon>
        <taxon>Vertebrata</taxon>
        <taxon>Euteleostomi</taxon>
        <taxon>Archelosauria</taxon>
        <taxon>Archosauria</taxon>
        <taxon>Dinosauria</taxon>
        <taxon>Saurischia</taxon>
        <taxon>Theropoda</taxon>
        <taxon>Coelurosauria</taxon>
        <taxon>Aves</taxon>
        <taxon>Neognathae</taxon>
        <taxon>Neoaves</taxon>
        <taxon>Telluraves</taxon>
        <taxon>Australaves</taxon>
        <taxon>Passeriformes</taxon>
        <taxon>Sylvioidea</taxon>
        <taxon>Timaliidae</taxon>
        <taxon>Mystacornis</taxon>
    </lineage>
</organism>
<evidence type="ECO:0000256" key="6">
    <source>
        <dbReference type="ARBA" id="ARBA00022840"/>
    </source>
</evidence>
<dbReference type="EC" id="7.6.2.3" evidence="9"/>
<feature type="transmembrane region" description="Helical" evidence="12">
    <location>
        <begin position="472"/>
        <end position="490"/>
    </location>
</feature>
<dbReference type="InterPro" id="IPR050173">
    <property type="entry name" value="ABC_transporter_C-like"/>
</dbReference>
<feature type="transmembrane region" description="Helical" evidence="12">
    <location>
        <begin position="29"/>
        <end position="47"/>
    </location>
</feature>
<comment type="similarity">
    <text evidence="2">Belongs to the ABC transporter superfamily. ABCC family. Conjugate transporter (TC 3.A.1.208) subfamily.</text>
</comment>
<dbReference type="InterPro" id="IPR003593">
    <property type="entry name" value="AAA+_ATPase"/>
</dbReference>
<feature type="non-terminal residue" evidence="15">
    <location>
        <position position="1"/>
    </location>
</feature>
<evidence type="ECO:0000256" key="3">
    <source>
        <dbReference type="ARBA" id="ARBA00022448"/>
    </source>
</evidence>
<dbReference type="PROSITE" id="PS00211">
    <property type="entry name" value="ABC_TRANSPORTER_1"/>
    <property type="match status" value="1"/>
</dbReference>
<keyword evidence="4 12" id="KW-0812">Transmembrane</keyword>
<dbReference type="PROSITE" id="PS50929">
    <property type="entry name" value="ABC_TM1F"/>
    <property type="match status" value="1"/>
</dbReference>
<dbReference type="InterPro" id="IPR056227">
    <property type="entry name" value="TMD0_ABC"/>
</dbReference>
<dbReference type="InterPro" id="IPR036640">
    <property type="entry name" value="ABC1_TM_sf"/>
</dbReference>
<gene>
    <name evidence="15" type="primary">Abcc2_0</name>
    <name evidence="15" type="ORF">MYSCRO_R09861</name>
</gene>
<reference evidence="15 16" key="1">
    <citation type="submission" date="2019-09" db="EMBL/GenBank/DDBJ databases">
        <title>Bird 10,000 Genomes (B10K) Project - Family phase.</title>
        <authorList>
            <person name="Zhang G."/>
        </authorList>
    </citation>
    <scope>NUCLEOTIDE SEQUENCE [LARGE SCALE GENOMIC DNA]</scope>
    <source>
        <strain evidence="15">B10K-DU-002-82</strain>
    </source>
</reference>
<feature type="transmembrane region" description="Helical" evidence="12">
    <location>
        <begin position="550"/>
        <end position="577"/>
    </location>
</feature>
<dbReference type="AlphaFoldDB" id="A0A7L2SQ36"/>
<dbReference type="SUPFAM" id="SSF52540">
    <property type="entry name" value="P-loop containing nucleoside triphosphate hydrolases"/>
    <property type="match status" value="1"/>
</dbReference>
<feature type="transmembrane region" description="Helical" evidence="12">
    <location>
        <begin position="130"/>
        <end position="150"/>
    </location>
</feature>
<evidence type="ECO:0000256" key="11">
    <source>
        <dbReference type="SAM" id="MobiDB-lite"/>
    </source>
</evidence>
<dbReference type="InterPro" id="IPR017871">
    <property type="entry name" value="ABC_transporter-like_CS"/>
</dbReference>
<dbReference type="PROSITE" id="PS50893">
    <property type="entry name" value="ABC_TRANSPORTER_2"/>
    <property type="match status" value="1"/>
</dbReference>
<evidence type="ECO:0000313" key="16">
    <source>
        <dbReference type="Proteomes" id="UP000537747"/>
    </source>
</evidence>
<dbReference type="GO" id="GO:0005524">
    <property type="term" value="F:ATP binding"/>
    <property type="evidence" value="ECO:0007669"/>
    <property type="project" value="UniProtKB-KW"/>
</dbReference>
<feature type="compositionally biased region" description="Basic and acidic residues" evidence="11">
    <location>
        <begin position="954"/>
        <end position="965"/>
    </location>
</feature>
<dbReference type="GO" id="GO:0016324">
    <property type="term" value="C:apical plasma membrane"/>
    <property type="evidence" value="ECO:0007669"/>
    <property type="project" value="TreeGrafter"/>
</dbReference>
<dbReference type="InterPro" id="IPR011527">
    <property type="entry name" value="ABC1_TM_dom"/>
</dbReference>
<dbReference type="Pfam" id="PF24357">
    <property type="entry name" value="TMD0_ABC"/>
    <property type="match status" value="1"/>
</dbReference>